<evidence type="ECO:0000256" key="1">
    <source>
        <dbReference type="ARBA" id="ARBA00022741"/>
    </source>
</evidence>
<dbReference type="GO" id="GO:0016887">
    <property type="term" value="F:ATP hydrolysis activity"/>
    <property type="evidence" value="ECO:0007669"/>
    <property type="project" value="InterPro"/>
</dbReference>
<dbReference type="PANTHER" id="PTHR24220:SF86">
    <property type="entry name" value="ABC TRANSPORTER ABCH.1"/>
    <property type="match status" value="1"/>
</dbReference>
<feature type="domain" description="ABC transporter" evidence="3">
    <location>
        <begin position="2"/>
        <end position="226"/>
    </location>
</feature>
<sequence>MLSVEGLSFAYRRGAEELFGGLSHEFTPGAVTAVTGPSGRGKSTLLYVLGLMLTPTRGRVLLDGRAVSSAPDAVRARVRAHRIGFVFQDSALDPTRTVLDSVVEPALYAGWGLGRARSRGRELLEQMGVGARADHRPGEISGGQAQRVAVCRALVTDPLVILADEPTGNLDRDNATGVLAALSAAAGGAGNAGESERDGIGDVPRTVLIATHDPFVIEHADEVLSL</sequence>
<dbReference type="InterPro" id="IPR003439">
    <property type="entry name" value="ABC_transporter-like_ATP-bd"/>
</dbReference>
<dbReference type="GO" id="GO:0022857">
    <property type="term" value="F:transmembrane transporter activity"/>
    <property type="evidence" value="ECO:0007669"/>
    <property type="project" value="TreeGrafter"/>
</dbReference>
<evidence type="ECO:0000313" key="5">
    <source>
        <dbReference type="Proteomes" id="UP000219688"/>
    </source>
</evidence>
<dbReference type="Pfam" id="PF00005">
    <property type="entry name" value="ABC_tran"/>
    <property type="match status" value="1"/>
</dbReference>
<dbReference type="InterPro" id="IPR015854">
    <property type="entry name" value="ABC_transpr_LolD-like"/>
</dbReference>
<accession>A0A285VV87</accession>
<keyword evidence="4" id="KW-0449">Lipoprotein</keyword>
<dbReference type="InterPro" id="IPR017871">
    <property type="entry name" value="ABC_transporter-like_CS"/>
</dbReference>
<organism evidence="4 5">
    <name type="scientific">Ornithinimicrobium cerasi</name>
    <dbReference type="NCBI Taxonomy" id="2248773"/>
    <lineage>
        <taxon>Bacteria</taxon>
        <taxon>Bacillati</taxon>
        <taxon>Actinomycetota</taxon>
        <taxon>Actinomycetes</taxon>
        <taxon>Micrococcales</taxon>
        <taxon>Ornithinimicrobiaceae</taxon>
        <taxon>Ornithinimicrobium</taxon>
    </lineage>
</organism>
<keyword evidence="1" id="KW-0547">Nucleotide-binding</keyword>
<dbReference type="EMBL" id="OBQK01000011">
    <property type="protein sequence ID" value="SOC57156.1"/>
    <property type="molecule type" value="Genomic_DNA"/>
</dbReference>
<dbReference type="Gene3D" id="3.40.50.300">
    <property type="entry name" value="P-loop containing nucleotide triphosphate hydrolases"/>
    <property type="match status" value="1"/>
</dbReference>
<dbReference type="SUPFAM" id="SSF52540">
    <property type="entry name" value="P-loop containing nucleoside triphosphate hydrolases"/>
    <property type="match status" value="1"/>
</dbReference>
<dbReference type="GO" id="GO:0005524">
    <property type="term" value="F:ATP binding"/>
    <property type="evidence" value="ECO:0007669"/>
    <property type="project" value="UniProtKB-KW"/>
</dbReference>
<dbReference type="PROSITE" id="PS50893">
    <property type="entry name" value="ABC_TRANSPORTER_2"/>
    <property type="match status" value="1"/>
</dbReference>
<dbReference type="PROSITE" id="PS00211">
    <property type="entry name" value="ABC_TRANSPORTER_1"/>
    <property type="match status" value="1"/>
</dbReference>
<reference evidence="5" key="1">
    <citation type="submission" date="2017-08" db="EMBL/GenBank/DDBJ databases">
        <authorList>
            <person name="Varghese N."/>
            <person name="Submissions S."/>
        </authorList>
    </citation>
    <scope>NUCLEOTIDE SEQUENCE [LARGE SCALE GENOMIC DNA]</scope>
    <source>
        <strain evidence="5">USBA17B2</strain>
    </source>
</reference>
<evidence type="ECO:0000313" key="4">
    <source>
        <dbReference type="EMBL" id="SOC57156.1"/>
    </source>
</evidence>
<dbReference type="RefSeq" id="WP_097188886.1">
    <property type="nucleotide sequence ID" value="NZ_OBQK01000011.1"/>
</dbReference>
<dbReference type="InterPro" id="IPR003593">
    <property type="entry name" value="AAA+_ATPase"/>
</dbReference>
<dbReference type="STRING" id="1122622.GCA_000421185_03367"/>
<dbReference type="PANTHER" id="PTHR24220">
    <property type="entry name" value="IMPORT ATP-BINDING PROTEIN"/>
    <property type="match status" value="1"/>
</dbReference>
<proteinExistence type="predicted"/>
<dbReference type="AlphaFoldDB" id="A0A285VV87"/>
<dbReference type="SMART" id="SM00382">
    <property type="entry name" value="AAA"/>
    <property type="match status" value="1"/>
</dbReference>
<keyword evidence="5" id="KW-1185">Reference proteome</keyword>
<dbReference type="GO" id="GO:0005886">
    <property type="term" value="C:plasma membrane"/>
    <property type="evidence" value="ECO:0007669"/>
    <property type="project" value="TreeGrafter"/>
</dbReference>
<protein>
    <submittedName>
        <fullName evidence="4">Putative ABC transport system ATP-binding protein/lipoprotein-releasing system ATP-binding protein</fullName>
    </submittedName>
</protein>
<dbReference type="InterPro" id="IPR027417">
    <property type="entry name" value="P-loop_NTPase"/>
</dbReference>
<keyword evidence="2 4" id="KW-0067">ATP-binding</keyword>
<dbReference type="Proteomes" id="UP000219688">
    <property type="component" value="Unassembled WGS sequence"/>
</dbReference>
<gene>
    <name evidence="4" type="ORF">SAMN05421879_1119</name>
</gene>
<name>A0A285VV87_9MICO</name>
<evidence type="ECO:0000256" key="2">
    <source>
        <dbReference type="ARBA" id="ARBA00022840"/>
    </source>
</evidence>
<evidence type="ECO:0000259" key="3">
    <source>
        <dbReference type="PROSITE" id="PS50893"/>
    </source>
</evidence>